<sequence length="139" mass="15682">MIREQGFKQAKQLNINSNSQQFFETVHHLWIPRLLQKMDKKSSSTSYNYNSPFSRSFSQALLQNPSASSSSEPTVEAHRSSEVYYEWPESSGSVSEELGSSDLQPLNNEFQVDQQLQDPFSLFGGCRVTEFSGQMAGSD</sequence>
<dbReference type="AlphaFoldDB" id="A0A345BTH7"/>
<name>A0A345BTH7_CUCPE</name>
<feature type="compositionally biased region" description="Polar residues" evidence="1">
    <location>
        <begin position="62"/>
        <end position="73"/>
    </location>
</feature>
<reference evidence="2" key="1">
    <citation type="submission" date="2017-09" db="EMBL/GenBank/DDBJ databases">
        <title>Direct Submission.</title>
        <authorList>
            <person name="Liu J.T."/>
            <person name="Zhu H.S."/>
            <person name="Wen Q.F."/>
        </authorList>
    </citation>
    <scope>NUCLEOTIDE SEQUENCE</scope>
</reference>
<evidence type="ECO:0000313" key="2">
    <source>
        <dbReference type="EMBL" id="AXF54234.1"/>
    </source>
</evidence>
<dbReference type="EMBL" id="MG014214">
    <property type="protein sequence ID" value="AXF54234.1"/>
    <property type="molecule type" value="mRNA"/>
</dbReference>
<protein>
    <submittedName>
        <fullName evidence="2">MYB11</fullName>
    </submittedName>
</protein>
<accession>A0A345BTH7</accession>
<proteinExistence type="evidence at transcript level"/>
<evidence type="ECO:0000256" key="1">
    <source>
        <dbReference type="SAM" id="MobiDB-lite"/>
    </source>
</evidence>
<organism evidence="2">
    <name type="scientific">Cucurbita pepo</name>
    <name type="common">Vegetable marrow</name>
    <name type="synonym">Summer squash</name>
    <dbReference type="NCBI Taxonomy" id="3663"/>
    <lineage>
        <taxon>Eukaryota</taxon>
        <taxon>Viridiplantae</taxon>
        <taxon>Streptophyta</taxon>
        <taxon>Embryophyta</taxon>
        <taxon>Tracheophyta</taxon>
        <taxon>Spermatophyta</taxon>
        <taxon>Magnoliopsida</taxon>
        <taxon>eudicotyledons</taxon>
        <taxon>Gunneridae</taxon>
        <taxon>Pentapetalae</taxon>
        <taxon>rosids</taxon>
        <taxon>fabids</taxon>
        <taxon>Cucurbitales</taxon>
        <taxon>Cucurbitaceae</taxon>
        <taxon>Cucurbiteae</taxon>
        <taxon>Cucurbita</taxon>
    </lineage>
</organism>
<feature type="region of interest" description="Disordered" evidence="1">
    <location>
        <begin position="62"/>
        <end position="82"/>
    </location>
</feature>